<feature type="transmembrane region" description="Helical" evidence="2">
    <location>
        <begin position="42"/>
        <end position="63"/>
    </location>
</feature>
<evidence type="ECO:0000313" key="4">
    <source>
        <dbReference type="EMBL" id="NHN29939.1"/>
    </source>
</evidence>
<sequence length="231" mass="26804">MSLQELREDYDYALTQKRYYGNVVRKEKHHDTYIFMKRLLDVSLSLCGIMFLLPLFILVAAWIKLEDPKGKVFFKQNRVGKDEVQFPMYKFRSMVSNAEQLKEQLKAQNEVSGAMFKMKDDPRVTRAGKFLRKTSIDELPQLWNVVKGDMSLVGPRPALPSEVQEYTSYDKKRLAVTPGCTGLWQVSGRSNVSFQQMVELDLNYIKNRSIKFDMKIIIKTGFVLFGSKDAY</sequence>
<comment type="caution">
    <text evidence="4">The sequence shown here is derived from an EMBL/GenBank/DDBJ whole genome shotgun (WGS) entry which is preliminary data.</text>
</comment>
<dbReference type="GO" id="GO:0016740">
    <property type="term" value="F:transferase activity"/>
    <property type="evidence" value="ECO:0007669"/>
    <property type="project" value="UniProtKB-KW"/>
</dbReference>
<reference evidence="4" key="1">
    <citation type="submission" date="2020-03" db="EMBL/GenBank/DDBJ databases">
        <title>Draft sequencing of Paenibacilllus sp. S3N08.</title>
        <authorList>
            <person name="Kim D.-U."/>
        </authorList>
    </citation>
    <scope>NUCLEOTIDE SEQUENCE</scope>
    <source>
        <strain evidence="4">S3N08</strain>
    </source>
</reference>
<dbReference type="Proteomes" id="UP001165962">
    <property type="component" value="Unassembled WGS sequence"/>
</dbReference>
<keyword evidence="4" id="KW-0808">Transferase</keyword>
<organism evidence="4 5">
    <name type="scientific">Paenibacillus agricola</name>
    <dbReference type="NCBI Taxonomy" id="2716264"/>
    <lineage>
        <taxon>Bacteria</taxon>
        <taxon>Bacillati</taxon>
        <taxon>Bacillota</taxon>
        <taxon>Bacilli</taxon>
        <taxon>Bacillales</taxon>
        <taxon>Paenibacillaceae</taxon>
        <taxon>Paenibacillus</taxon>
    </lineage>
</organism>
<feature type="domain" description="Bacterial sugar transferase" evidence="3">
    <location>
        <begin position="37"/>
        <end position="225"/>
    </location>
</feature>
<evidence type="ECO:0000259" key="3">
    <source>
        <dbReference type="Pfam" id="PF02397"/>
    </source>
</evidence>
<protein>
    <submittedName>
        <fullName evidence="4">Sugar transferase</fullName>
    </submittedName>
</protein>
<keyword evidence="2" id="KW-0812">Transmembrane</keyword>
<dbReference type="InterPro" id="IPR003362">
    <property type="entry name" value="Bact_transf"/>
</dbReference>
<evidence type="ECO:0000256" key="2">
    <source>
        <dbReference type="SAM" id="Phobius"/>
    </source>
</evidence>
<dbReference type="PANTHER" id="PTHR30576">
    <property type="entry name" value="COLANIC BIOSYNTHESIS UDP-GLUCOSE LIPID CARRIER TRANSFERASE"/>
    <property type="match status" value="1"/>
</dbReference>
<proteinExistence type="inferred from homology"/>
<dbReference type="Pfam" id="PF02397">
    <property type="entry name" value="Bac_transf"/>
    <property type="match status" value="1"/>
</dbReference>
<keyword evidence="2" id="KW-0472">Membrane</keyword>
<comment type="similarity">
    <text evidence="1">Belongs to the bacterial sugar transferase family.</text>
</comment>
<accession>A0ABX0J138</accession>
<evidence type="ECO:0000313" key="5">
    <source>
        <dbReference type="Proteomes" id="UP001165962"/>
    </source>
</evidence>
<dbReference type="EMBL" id="JAAOIW010000003">
    <property type="protein sequence ID" value="NHN29939.1"/>
    <property type="molecule type" value="Genomic_DNA"/>
</dbReference>
<dbReference type="RefSeq" id="WP_166148526.1">
    <property type="nucleotide sequence ID" value="NZ_JAAOIW010000003.1"/>
</dbReference>
<keyword evidence="2" id="KW-1133">Transmembrane helix</keyword>
<dbReference type="PANTHER" id="PTHR30576:SF0">
    <property type="entry name" value="UNDECAPRENYL-PHOSPHATE N-ACETYLGALACTOSAMINYL 1-PHOSPHATE TRANSFERASE-RELATED"/>
    <property type="match status" value="1"/>
</dbReference>
<evidence type="ECO:0000256" key="1">
    <source>
        <dbReference type="ARBA" id="ARBA00006464"/>
    </source>
</evidence>
<name>A0ABX0J138_9BACL</name>
<keyword evidence="5" id="KW-1185">Reference proteome</keyword>
<gene>
    <name evidence="4" type="ORF">G9U52_08830</name>
</gene>